<dbReference type="InterPro" id="IPR014013">
    <property type="entry name" value="Helic_SF1/SF2_ATP-bd_DinG/Rad3"/>
</dbReference>
<dbReference type="FunFam" id="3.30.420.10:FF:000045">
    <property type="entry name" value="3'-5' exonuclease DinG"/>
    <property type="match status" value="1"/>
</dbReference>
<evidence type="ECO:0000256" key="7">
    <source>
        <dbReference type="ARBA" id="ARBA00048954"/>
    </source>
</evidence>
<feature type="short sequence motif" description="DEAH box" evidence="8">
    <location>
        <begin position="470"/>
        <end position="473"/>
    </location>
</feature>
<dbReference type="PANTHER" id="PTHR11472:SF34">
    <property type="entry name" value="REGULATOR OF TELOMERE ELONGATION HELICASE 1"/>
    <property type="match status" value="1"/>
</dbReference>
<feature type="domain" description="Helicase ATP-binding" evidence="10">
    <location>
        <begin position="276"/>
        <end position="533"/>
    </location>
</feature>
<evidence type="ECO:0000259" key="11">
    <source>
        <dbReference type="PROSITE" id="PS51193"/>
    </source>
</evidence>
<dbReference type="InterPro" id="IPR012337">
    <property type="entry name" value="RNaseH-like_sf"/>
</dbReference>
<dbReference type="AlphaFoldDB" id="A0A328U144"/>
<feature type="binding site" evidence="8">
    <location>
        <begin position="289"/>
        <end position="296"/>
    </location>
    <ligand>
        <name>ATP</name>
        <dbReference type="ChEBI" id="CHEBI:30616"/>
    </ligand>
</feature>
<comment type="catalytic activity">
    <reaction evidence="7">
        <text>ATP + H2O = ADP + phosphate + H(+)</text>
        <dbReference type="Rhea" id="RHEA:13065"/>
        <dbReference type="ChEBI" id="CHEBI:15377"/>
        <dbReference type="ChEBI" id="CHEBI:15378"/>
        <dbReference type="ChEBI" id="CHEBI:30616"/>
        <dbReference type="ChEBI" id="CHEBI:43474"/>
        <dbReference type="ChEBI" id="CHEBI:456216"/>
        <dbReference type="EC" id="5.6.2.3"/>
    </reaction>
</comment>
<dbReference type="NCBIfam" id="TIGR00573">
    <property type="entry name" value="dnaq"/>
    <property type="match status" value="1"/>
</dbReference>
<dbReference type="EMBL" id="QLUW01000002">
    <property type="protein sequence ID" value="RAP76350.1"/>
    <property type="molecule type" value="Genomic_DNA"/>
</dbReference>
<accession>A0A328U144</accession>
<dbReference type="InterPro" id="IPR006310">
    <property type="entry name" value="DinG"/>
</dbReference>
<dbReference type="GO" id="GO:0006260">
    <property type="term" value="P:DNA replication"/>
    <property type="evidence" value="ECO:0007669"/>
    <property type="project" value="InterPro"/>
</dbReference>
<dbReference type="Gene3D" id="3.40.50.300">
    <property type="entry name" value="P-loop containing nucleotide triphosphate hydrolases"/>
    <property type="match status" value="2"/>
</dbReference>
<keyword evidence="4 8" id="KW-0378">Hydrolase</keyword>
<evidence type="ECO:0000256" key="3">
    <source>
        <dbReference type="ARBA" id="ARBA00022741"/>
    </source>
</evidence>
<dbReference type="EC" id="3.1.-.-" evidence="8 9"/>
<dbReference type="InterPro" id="IPR006054">
    <property type="entry name" value="DnaQ"/>
</dbReference>
<organism evidence="13 14">
    <name type="scientific">Paenibacillus montanisoli</name>
    <dbReference type="NCBI Taxonomy" id="2081970"/>
    <lineage>
        <taxon>Bacteria</taxon>
        <taxon>Bacillati</taxon>
        <taxon>Bacillota</taxon>
        <taxon>Bacilli</taxon>
        <taxon>Bacillales</taxon>
        <taxon>Paenibacillaceae</taxon>
        <taxon>Paenibacillus</taxon>
    </lineage>
</organism>
<dbReference type="SMART" id="SM00491">
    <property type="entry name" value="HELICc2"/>
    <property type="match status" value="1"/>
</dbReference>
<protein>
    <recommendedName>
        <fullName evidence="8 9">3'-5' exonuclease DinG</fullName>
        <ecNumber evidence="8 9">3.1.-.-</ecNumber>
    </recommendedName>
</protein>
<dbReference type="OrthoDB" id="9803913at2"/>
<evidence type="ECO:0000313" key="14">
    <source>
        <dbReference type="Proteomes" id="UP000249260"/>
    </source>
</evidence>
<dbReference type="PROSITE" id="PS51194">
    <property type="entry name" value="HELICASE_CTER"/>
    <property type="match status" value="1"/>
</dbReference>
<dbReference type="Pfam" id="PF13307">
    <property type="entry name" value="Helicase_C_2"/>
    <property type="match status" value="1"/>
</dbReference>
<evidence type="ECO:0000256" key="4">
    <source>
        <dbReference type="ARBA" id="ARBA00022801"/>
    </source>
</evidence>
<dbReference type="InterPro" id="IPR014001">
    <property type="entry name" value="Helicase_ATP-bd"/>
</dbReference>
<keyword evidence="3 8" id="KW-0547">Nucleotide-binding</keyword>
<comment type="similarity">
    <text evidence="8 9">Belongs to the helicase family. DinG subfamily. Type 2 sub-subfamily.</text>
</comment>
<keyword evidence="5 8" id="KW-0269">Exonuclease</keyword>
<evidence type="ECO:0000256" key="5">
    <source>
        <dbReference type="ARBA" id="ARBA00022839"/>
    </source>
</evidence>
<evidence type="ECO:0000256" key="9">
    <source>
        <dbReference type="RuleBase" id="RU364106"/>
    </source>
</evidence>
<dbReference type="SUPFAM" id="SSF52540">
    <property type="entry name" value="P-loop containing nucleoside triphosphate hydrolases"/>
    <property type="match status" value="1"/>
</dbReference>
<dbReference type="GO" id="GO:0003887">
    <property type="term" value="F:DNA-directed DNA polymerase activity"/>
    <property type="evidence" value="ECO:0007669"/>
    <property type="project" value="InterPro"/>
</dbReference>
<dbReference type="InterPro" id="IPR036397">
    <property type="entry name" value="RNaseH_sf"/>
</dbReference>
<proteinExistence type="inferred from homology"/>
<dbReference type="GO" id="GO:0008408">
    <property type="term" value="F:3'-5' exonuclease activity"/>
    <property type="evidence" value="ECO:0007669"/>
    <property type="project" value="UniProtKB-UniRule"/>
</dbReference>
<evidence type="ECO:0000256" key="1">
    <source>
        <dbReference type="ARBA" id="ARBA00001966"/>
    </source>
</evidence>
<dbReference type="SMART" id="SM00487">
    <property type="entry name" value="DEXDc"/>
    <property type="match status" value="1"/>
</dbReference>
<name>A0A328U144_9BACL</name>
<keyword evidence="14" id="KW-1185">Reference proteome</keyword>
<dbReference type="Gene3D" id="3.30.420.10">
    <property type="entry name" value="Ribonuclease H-like superfamily/Ribonuclease H"/>
    <property type="match status" value="1"/>
</dbReference>
<dbReference type="GO" id="GO:0003677">
    <property type="term" value="F:DNA binding"/>
    <property type="evidence" value="ECO:0007669"/>
    <property type="project" value="InterPro"/>
</dbReference>
<keyword evidence="13" id="KW-0347">Helicase</keyword>
<dbReference type="PROSITE" id="PS51193">
    <property type="entry name" value="HELICASE_ATP_BIND_2"/>
    <property type="match status" value="1"/>
</dbReference>
<comment type="caution">
    <text evidence="13">The sequence shown here is derived from an EMBL/GenBank/DDBJ whole genome shotgun (WGS) entry which is preliminary data.</text>
</comment>
<dbReference type="GO" id="GO:0043139">
    <property type="term" value="F:5'-3' DNA helicase activity"/>
    <property type="evidence" value="ECO:0007669"/>
    <property type="project" value="UniProtKB-EC"/>
</dbReference>
<dbReference type="InterPro" id="IPR001650">
    <property type="entry name" value="Helicase_C-like"/>
</dbReference>
<dbReference type="GO" id="GO:0005524">
    <property type="term" value="F:ATP binding"/>
    <property type="evidence" value="ECO:0007669"/>
    <property type="project" value="UniProtKB-UniRule"/>
</dbReference>
<dbReference type="GO" id="GO:0016887">
    <property type="term" value="F:ATP hydrolysis activity"/>
    <property type="evidence" value="ECO:0007669"/>
    <property type="project" value="RHEA"/>
</dbReference>
<dbReference type="SUPFAM" id="SSF53098">
    <property type="entry name" value="Ribonuclease H-like"/>
    <property type="match status" value="1"/>
</dbReference>
<evidence type="ECO:0000313" key="13">
    <source>
        <dbReference type="EMBL" id="RAP76350.1"/>
    </source>
</evidence>
<dbReference type="HAMAP" id="MF_02206">
    <property type="entry name" value="DinG_exonucl"/>
    <property type="match status" value="1"/>
</dbReference>
<dbReference type="PANTHER" id="PTHR11472">
    <property type="entry name" value="DNA REPAIR DEAD HELICASE RAD3/XP-D SUBFAMILY MEMBER"/>
    <property type="match status" value="1"/>
</dbReference>
<feature type="domain" description="Helicase ATP-binding" evidence="11">
    <location>
        <begin position="254"/>
        <end position="527"/>
    </location>
</feature>
<evidence type="ECO:0000259" key="12">
    <source>
        <dbReference type="PROSITE" id="PS51194"/>
    </source>
</evidence>
<sequence length="968" mass="108897">MNYAVLDLETTGHSAGDEMIQVGLVLLDESFTVIRSYSSFVKPTIPIPRFITQLTGIDESMVEHAPELDDVLLELIPLLSDAVLVAHNVGFDAGFLNSALDRCGYLPFSGRRLDTIDLLRILYPTLTTYQLGAVTEMFGIEHDQHHRADSDAMATAELFMECCSKLKALPLLTLQRLANLLGDELHDLGWFVAQAAQQKETESAIDPDAYHYFRQFAMKAGDWAEEQHPRDSDEGQESVSDWTFPQFLAHIKQEIASLVPGYEEREPQNMMFQEVIDALEEERHLLIEAGTGTGKSLGYLIPALFYGVQQNKKIVVSTHTINLQEQLRARDLPLLQAIMPYPFRAAVFKGRGNYLCLRKFEGKVNMRDFAAPAEDRITAAQMVVWLSESNHGDQEELNFGNRGADFWSTVASDADSCLNRSCPWFKRCYYHRAKQEANIADVVITNHSMLFTDIRADHRLLPGYEHLILDEAHHLEEVAGKHLGTQVSYYSVQHPVFRLCKDARNGQLIVLKSRLASEDIEKTQKWREEIDEVVPVFGDLRDEWDRLFELLYALMGSGGGHGAKNTAAASDASGGETGQYVLRLRSGKLPEHWADAQLIEEAINGYLSQIIRPLDKVFAAIKEEIDDPGIAALVTDLSGTIKDLARARDDLRQFMKADKSDTVYWLEANSNSRAKSVQLYAVPADVSGQLRNYFFDIKKSVILTSATLSVQKSFQYACEQLGLAQDEQHGRLKTVQLPSPFNYREQALVIVPRNFPVLKGAAGDPYFNEMLVKSLTEAAIETNGRMLVLFTSYRMLKQVYEPLKEALSASGIQVLGQGIDSSNRSKLTRRFQQQSASVLLGTSSFWEGVDIPGDALTCLAIVRLPFQPPNHPLVEAKSELLQEQNQNPFMKLSIPQAVIRFKQGFGRLVRTANDRGIVLIYDTRVIDTYYGKYFLYSLPGPKIETMHIDQIVPRIREWFAPSKEGVEQ</sequence>
<keyword evidence="6 8" id="KW-0067">ATP-binding</keyword>
<gene>
    <name evidence="8 9" type="primary">dinG</name>
    <name evidence="13" type="ORF">DL346_13225</name>
</gene>
<keyword evidence="2 8" id="KW-0540">Nuclease</keyword>
<dbReference type="Proteomes" id="UP000249260">
    <property type="component" value="Unassembled WGS sequence"/>
</dbReference>
<dbReference type="InterPro" id="IPR006555">
    <property type="entry name" value="ATP-dep_Helicase_C"/>
</dbReference>
<dbReference type="NCBIfam" id="TIGR01407">
    <property type="entry name" value="dinG_rel"/>
    <property type="match status" value="1"/>
</dbReference>
<reference evidence="13 14" key="1">
    <citation type="submission" date="2018-06" db="EMBL/GenBank/DDBJ databases">
        <title>Paenibacillus montanisoli sp. nov., isolated from mountain area soil.</title>
        <authorList>
            <person name="Wu M."/>
        </authorList>
    </citation>
    <scope>NUCLEOTIDE SEQUENCE [LARGE SCALE GENOMIC DNA]</scope>
    <source>
        <strain evidence="13 14">RA17</strain>
    </source>
</reference>
<comment type="function">
    <text evidence="8 9">3'-5' exonuclease.</text>
</comment>
<dbReference type="Pfam" id="PF00929">
    <property type="entry name" value="RNase_T"/>
    <property type="match status" value="1"/>
</dbReference>
<dbReference type="InterPro" id="IPR027417">
    <property type="entry name" value="P-loop_NTPase"/>
</dbReference>
<comment type="cofactor">
    <cofactor evidence="1">
        <name>[4Fe-4S] cluster</name>
        <dbReference type="ChEBI" id="CHEBI:49883"/>
    </cofactor>
</comment>
<dbReference type="Pfam" id="PF00270">
    <property type="entry name" value="DEAD"/>
    <property type="match status" value="1"/>
</dbReference>
<dbReference type="InterPro" id="IPR011545">
    <property type="entry name" value="DEAD/DEAH_box_helicase_dom"/>
</dbReference>
<evidence type="ECO:0000256" key="8">
    <source>
        <dbReference type="HAMAP-Rule" id="MF_02206"/>
    </source>
</evidence>
<dbReference type="CDD" id="cd06127">
    <property type="entry name" value="DEDDh"/>
    <property type="match status" value="1"/>
</dbReference>
<dbReference type="PROSITE" id="PS51192">
    <property type="entry name" value="HELICASE_ATP_BIND_1"/>
    <property type="match status" value="1"/>
</dbReference>
<evidence type="ECO:0000256" key="2">
    <source>
        <dbReference type="ARBA" id="ARBA00022722"/>
    </source>
</evidence>
<dbReference type="InterPro" id="IPR045028">
    <property type="entry name" value="DinG/Rad3-like"/>
</dbReference>
<dbReference type="SMART" id="SM00479">
    <property type="entry name" value="EXOIII"/>
    <property type="match status" value="1"/>
</dbReference>
<evidence type="ECO:0000256" key="6">
    <source>
        <dbReference type="ARBA" id="ARBA00022840"/>
    </source>
</evidence>
<dbReference type="InterPro" id="IPR013520">
    <property type="entry name" value="Ribonucl_H"/>
</dbReference>
<dbReference type="NCBIfam" id="NF005981">
    <property type="entry name" value="PRK08074.1"/>
    <property type="match status" value="1"/>
</dbReference>
<feature type="domain" description="Helicase C-terminal" evidence="12">
    <location>
        <begin position="774"/>
        <end position="959"/>
    </location>
</feature>
<dbReference type="RefSeq" id="WP_112882571.1">
    <property type="nucleotide sequence ID" value="NZ_QLUW01000002.1"/>
</dbReference>
<evidence type="ECO:0000259" key="10">
    <source>
        <dbReference type="PROSITE" id="PS51192"/>
    </source>
</evidence>